<accession>A0A1B7SDV1</accession>
<dbReference type="InterPro" id="IPR010920">
    <property type="entry name" value="LSM_dom_sf"/>
</dbReference>
<keyword evidence="5 9" id="KW-0507">mRNA processing</keyword>
<evidence type="ECO:0000256" key="3">
    <source>
        <dbReference type="ARBA" id="ARBA00008146"/>
    </source>
</evidence>
<dbReference type="PROSITE" id="PS52002">
    <property type="entry name" value="SM"/>
    <property type="match status" value="1"/>
</dbReference>
<dbReference type="PANTHER" id="PTHR12777">
    <property type="entry name" value="SMALL NUCLEAR RIBONUCLEOPROTEIN SM D2"/>
    <property type="match status" value="1"/>
</dbReference>
<evidence type="ECO:0000256" key="8">
    <source>
        <dbReference type="ARBA" id="ARBA00023274"/>
    </source>
</evidence>
<dbReference type="GO" id="GO:0006397">
    <property type="term" value="P:mRNA processing"/>
    <property type="evidence" value="ECO:0007669"/>
    <property type="project" value="UniProtKB-KW"/>
</dbReference>
<evidence type="ECO:0000313" key="11">
    <source>
        <dbReference type="EMBL" id="OBA14620.1"/>
    </source>
</evidence>
<feature type="non-terminal residue" evidence="11">
    <location>
        <position position="82"/>
    </location>
</feature>
<dbReference type="SUPFAM" id="SSF50182">
    <property type="entry name" value="Sm-like ribonucleoproteins"/>
    <property type="match status" value="1"/>
</dbReference>
<evidence type="ECO:0000256" key="2">
    <source>
        <dbReference type="ARBA" id="ARBA00004514"/>
    </source>
</evidence>
<dbReference type="Proteomes" id="UP000092321">
    <property type="component" value="Unassembled WGS sequence"/>
</dbReference>
<keyword evidence="4" id="KW-0963">Cytoplasm</keyword>
<evidence type="ECO:0000256" key="4">
    <source>
        <dbReference type="ARBA" id="ARBA00022490"/>
    </source>
</evidence>
<keyword evidence="12" id="KW-1185">Reference proteome</keyword>
<dbReference type="OrthoDB" id="437526at2759"/>
<dbReference type="InterPro" id="IPR001163">
    <property type="entry name" value="Sm_dom_euk/arc"/>
</dbReference>
<organism evidence="11 12">
    <name type="scientific">Hanseniaspora valbyensis NRRL Y-1626</name>
    <dbReference type="NCBI Taxonomy" id="766949"/>
    <lineage>
        <taxon>Eukaryota</taxon>
        <taxon>Fungi</taxon>
        <taxon>Dikarya</taxon>
        <taxon>Ascomycota</taxon>
        <taxon>Saccharomycotina</taxon>
        <taxon>Saccharomycetes</taxon>
        <taxon>Saccharomycodales</taxon>
        <taxon>Saccharomycodaceae</taxon>
        <taxon>Hanseniaspora</taxon>
    </lineage>
</organism>
<evidence type="ECO:0000256" key="7">
    <source>
        <dbReference type="ARBA" id="ARBA00023242"/>
    </source>
</evidence>
<dbReference type="EMBL" id="LXPE01000632">
    <property type="protein sequence ID" value="OBA14620.1"/>
    <property type="molecule type" value="Genomic_DNA"/>
</dbReference>
<keyword evidence="6 9" id="KW-0508">mRNA splicing</keyword>
<keyword evidence="8 9" id="KW-0687">Ribonucleoprotein</keyword>
<evidence type="ECO:0000259" key="10">
    <source>
        <dbReference type="PROSITE" id="PS52002"/>
    </source>
</evidence>
<feature type="domain" description="Sm" evidence="10">
    <location>
        <begin position="3"/>
        <end position="82"/>
    </location>
</feature>
<dbReference type="InterPro" id="IPR027248">
    <property type="entry name" value="Sm_D2"/>
</dbReference>
<dbReference type="Gene3D" id="2.30.30.100">
    <property type="match status" value="1"/>
</dbReference>
<dbReference type="GO" id="GO:0008380">
    <property type="term" value="P:RNA splicing"/>
    <property type="evidence" value="ECO:0007669"/>
    <property type="project" value="UniProtKB-KW"/>
</dbReference>
<dbReference type="GO" id="GO:0030532">
    <property type="term" value="C:small nuclear ribonucleoprotein complex"/>
    <property type="evidence" value="ECO:0007669"/>
    <property type="project" value="InterPro"/>
</dbReference>
<protein>
    <recommendedName>
        <fullName evidence="9">Small nuclear ribonucleoprotein Sm D2</fullName>
        <shortName evidence="9">Sm-D2</shortName>
    </recommendedName>
    <alternativeName>
        <fullName evidence="9">snRNP core protein D2</fullName>
    </alternativeName>
</protein>
<feature type="non-terminal residue" evidence="11">
    <location>
        <position position="1"/>
    </location>
</feature>
<name>A0A1B7SDV1_9ASCO</name>
<evidence type="ECO:0000256" key="5">
    <source>
        <dbReference type="ARBA" id="ARBA00022664"/>
    </source>
</evidence>
<reference evidence="12" key="1">
    <citation type="journal article" date="2016" name="Proc. Natl. Acad. Sci. U.S.A.">
        <title>Comparative genomics of biotechnologically important yeasts.</title>
        <authorList>
            <person name="Riley R."/>
            <person name="Haridas S."/>
            <person name="Wolfe K.H."/>
            <person name="Lopes M.R."/>
            <person name="Hittinger C.T."/>
            <person name="Goeker M."/>
            <person name="Salamov A.A."/>
            <person name="Wisecaver J.H."/>
            <person name="Long T.M."/>
            <person name="Calvey C.H."/>
            <person name="Aerts A.L."/>
            <person name="Barry K.W."/>
            <person name="Choi C."/>
            <person name="Clum A."/>
            <person name="Coughlan A.Y."/>
            <person name="Deshpande S."/>
            <person name="Douglass A.P."/>
            <person name="Hanson S.J."/>
            <person name="Klenk H.-P."/>
            <person name="LaButti K.M."/>
            <person name="Lapidus A."/>
            <person name="Lindquist E.A."/>
            <person name="Lipzen A.M."/>
            <person name="Meier-Kolthoff J.P."/>
            <person name="Ohm R.A."/>
            <person name="Otillar R.P."/>
            <person name="Pangilinan J.L."/>
            <person name="Peng Y."/>
            <person name="Rokas A."/>
            <person name="Rosa C.A."/>
            <person name="Scheuner C."/>
            <person name="Sibirny A.A."/>
            <person name="Slot J.C."/>
            <person name="Stielow J.B."/>
            <person name="Sun H."/>
            <person name="Kurtzman C.P."/>
            <person name="Blackwell M."/>
            <person name="Grigoriev I.V."/>
            <person name="Jeffries T.W."/>
        </authorList>
    </citation>
    <scope>NUCLEOTIDE SEQUENCE [LARGE SCALE GENOMIC DNA]</scope>
    <source>
        <strain evidence="12">NRRL Y-1626</strain>
    </source>
</reference>
<dbReference type="Pfam" id="PF01423">
    <property type="entry name" value="LSM"/>
    <property type="match status" value="1"/>
</dbReference>
<keyword evidence="7 9" id="KW-0539">Nucleus</keyword>
<evidence type="ECO:0000256" key="1">
    <source>
        <dbReference type="ARBA" id="ARBA00004123"/>
    </source>
</evidence>
<dbReference type="InterPro" id="IPR047575">
    <property type="entry name" value="Sm"/>
</dbReference>
<dbReference type="AlphaFoldDB" id="A0A1B7SDV1"/>
<evidence type="ECO:0000256" key="6">
    <source>
        <dbReference type="ARBA" id="ARBA00023187"/>
    </source>
</evidence>
<comment type="caution">
    <text evidence="11">The sequence shown here is derived from an EMBL/GenBank/DDBJ whole genome shotgun (WGS) entry which is preliminary data.</text>
</comment>
<gene>
    <name evidence="11" type="ORF">HANVADRAFT_11820</name>
</gene>
<evidence type="ECO:0000313" key="12">
    <source>
        <dbReference type="Proteomes" id="UP000092321"/>
    </source>
</evidence>
<comment type="subcellular location">
    <subcellularLocation>
        <location evidence="2">Cytoplasm</location>
        <location evidence="2">Cytosol</location>
    </subcellularLocation>
    <subcellularLocation>
        <location evidence="1 9">Nucleus</location>
    </subcellularLocation>
</comment>
<proteinExistence type="inferred from homology"/>
<dbReference type="GO" id="GO:0003723">
    <property type="term" value="F:RNA binding"/>
    <property type="evidence" value="ECO:0007669"/>
    <property type="project" value="InterPro"/>
</dbReference>
<dbReference type="GO" id="GO:0005829">
    <property type="term" value="C:cytosol"/>
    <property type="evidence" value="ECO:0007669"/>
    <property type="project" value="UniProtKB-SubCell"/>
</dbReference>
<evidence type="ECO:0000256" key="9">
    <source>
        <dbReference type="RuleBase" id="RU365051"/>
    </source>
</evidence>
<comment type="similarity">
    <text evidence="3 9">Belongs to the snRNP core protein family.</text>
</comment>
<sequence>GPLKLLCEAVEENREVIISLRNNHKMYANVKAFDKHCNILIYNIKEVWSEKNWENKTHVSKERYIGQAFLRGDNIIMIVKCP</sequence>
<dbReference type="SMART" id="SM00651">
    <property type="entry name" value="Sm"/>
    <property type="match status" value="1"/>
</dbReference>